<dbReference type="SUPFAM" id="SSF53098">
    <property type="entry name" value="Ribonuclease H-like"/>
    <property type="match status" value="1"/>
</dbReference>
<accession>A0A067TIY0</accession>
<gene>
    <name evidence="1" type="ORF">GALMADRAFT_33368</name>
</gene>
<proteinExistence type="predicted"/>
<evidence type="ECO:0000313" key="1">
    <source>
        <dbReference type="EMBL" id="KDR82302.1"/>
    </source>
</evidence>
<dbReference type="GO" id="GO:0003676">
    <property type="term" value="F:nucleic acid binding"/>
    <property type="evidence" value="ECO:0007669"/>
    <property type="project" value="InterPro"/>
</dbReference>
<dbReference type="InterPro" id="IPR050951">
    <property type="entry name" value="Retrovirus_Pol_polyprotein"/>
</dbReference>
<dbReference type="InterPro" id="IPR036397">
    <property type="entry name" value="RNaseH_sf"/>
</dbReference>
<organism evidence="1 2">
    <name type="scientific">Galerina marginata (strain CBS 339.88)</name>
    <dbReference type="NCBI Taxonomy" id="685588"/>
    <lineage>
        <taxon>Eukaryota</taxon>
        <taxon>Fungi</taxon>
        <taxon>Dikarya</taxon>
        <taxon>Basidiomycota</taxon>
        <taxon>Agaricomycotina</taxon>
        <taxon>Agaricomycetes</taxon>
        <taxon>Agaricomycetidae</taxon>
        <taxon>Agaricales</taxon>
        <taxon>Agaricineae</taxon>
        <taxon>Strophariaceae</taxon>
        <taxon>Galerina</taxon>
    </lineage>
</organism>
<feature type="non-terminal residue" evidence="1">
    <location>
        <position position="1"/>
    </location>
</feature>
<name>A0A067TIY0_GALM3</name>
<dbReference type="PANTHER" id="PTHR37984:SF5">
    <property type="entry name" value="PROTEIN NYNRIN-LIKE"/>
    <property type="match status" value="1"/>
</dbReference>
<protein>
    <recommendedName>
        <fullName evidence="3">Integrase catalytic domain-containing protein</fullName>
    </recommendedName>
</protein>
<dbReference type="EMBL" id="KL142369">
    <property type="protein sequence ID" value="KDR82302.1"/>
    <property type="molecule type" value="Genomic_DNA"/>
</dbReference>
<dbReference type="AlphaFoldDB" id="A0A067TIY0"/>
<dbReference type="Gene3D" id="3.30.420.10">
    <property type="entry name" value="Ribonuclease H-like superfamily/Ribonuclease H"/>
    <property type="match status" value="2"/>
</dbReference>
<dbReference type="HOGENOM" id="CLU_000384_22_1_1"/>
<sequence length="250" mass="28838">EIPLTISTPTKLFSKIYIDIMHMPTSVDKKVCIVAARDDLSGTCEAKALSNKTAEELKTFFWEQIYCRYGAPEHVERGHFTLRESILKSCQTTGITVDRWTEKLAEALFADRITISRVTGFSPYQLLHGTDPILPLDLAEATFMAEGFHPNMTTSELLALRMRQLSKHPDDVARAAQTLKKARFESKEQFEKRFIRRMSRVTYKKGELVLVRNTQIEMSHNRKHKVRYLGPYIVAERSVNGYYWLKEMDG</sequence>
<keyword evidence="2" id="KW-1185">Reference proteome</keyword>
<evidence type="ECO:0008006" key="3">
    <source>
        <dbReference type="Google" id="ProtNLM"/>
    </source>
</evidence>
<dbReference type="PANTHER" id="PTHR37984">
    <property type="entry name" value="PROTEIN CBG26694"/>
    <property type="match status" value="1"/>
</dbReference>
<reference evidence="2" key="1">
    <citation type="journal article" date="2014" name="Proc. Natl. Acad. Sci. U.S.A.">
        <title>Extensive sampling of basidiomycete genomes demonstrates inadequacy of the white-rot/brown-rot paradigm for wood decay fungi.</title>
        <authorList>
            <person name="Riley R."/>
            <person name="Salamov A.A."/>
            <person name="Brown D.W."/>
            <person name="Nagy L.G."/>
            <person name="Floudas D."/>
            <person name="Held B.W."/>
            <person name="Levasseur A."/>
            <person name="Lombard V."/>
            <person name="Morin E."/>
            <person name="Otillar R."/>
            <person name="Lindquist E.A."/>
            <person name="Sun H."/>
            <person name="LaButti K.M."/>
            <person name="Schmutz J."/>
            <person name="Jabbour D."/>
            <person name="Luo H."/>
            <person name="Baker S.E."/>
            <person name="Pisabarro A.G."/>
            <person name="Walton J.D."/>
            <person name="Blanchette R.A."/>
            <person name="Henrissat B."/>
            <person name="Martin F."/>
            <person name="Cullen D."/>
            <person name="Hibbett D.S."/>
            <person name="Grigoriev I.V."/>
        </authorList>
    </citation>
    <scope>NUCLEOTIDE SEQUENCE [LARGE SCALE GENOMIC DNA]</scope>
    <source>
        <strain evidence="2">CBS 339.88</strain>
    </source>
</reference>
<evidence type="ECO:0000313" key="2">
    <source>
        <dbReference type="Proteomes" id="UP000027222"/>
    </source>
</evidence>
<dbReference type="InterPro" id="IPR012337">
    <property type="entry name" value="RNaseH-like_sf"/>
</dbReference>
<dbReference type="Proteomes" id="UP000027222">
    <property type="component" value="Unassembled WGS sequence"/>
</dbReference>
<dbReference type="STRING" id="685588.A0A067TIY0"/>
<feature type="non-terminal residue" evidence="1">
    <location>
        <position position="250"/>
    </location>
</feature>
<dbReference type="OrthoDB" id="446925at2759"/>